<dbReference type="EMBL" id="JBHSGQ010000002">
    <property type="protein sequence ID" value="MFC4724871.1"/>
    <property type="molecule type" value="Genomic_DNA"/>
</dbReference>
<dbReference type="NCBIfam" id="NF047637">
    <property type="entry name" value="lipo_CC0125"/>
    <property type="match status" value="1"/>
</dbReference>
<evidence type="ECO:0000256" key="1">
    <source>
        <dbReference type="SAM" id="SignalP"/>
    </source>
</evidence>
<gene>
    <name evidence="2" type="ORF">ACFPB0_06170</name>
</gene>
<comment type="caution">
    <text evidence="2">The sequence shown here is derived from an EMBL/GenBank/DDBJ whole genome shotgun (WGS) entry which is preliminary data.</text>
</comment>
<accession>A0ABV9NC66</accession>
<keyword evidence="3" id="KW-1185">Reference proteome</keyword>
<dbReference type="Proteomes" id="UP001596024">
    <property type="component" value="Unassembled WGS sequence"/>
</dbReference>
<dbReference type="PROSITE" id="PS51257">
    <property type="entry name" value="PROKAR_LIPOPROTEIN"/>
    <property type="match status" value="1"/>
</dbReference>
<evidence type="ECO:0000313" key="2">
    <source>
        <dbReference type="EMBL" id="MFC4724871.1"/>
    </source>
</evidence>
<sequence>MNARLAILAALSGAALAACAPTQTTYGPATGSAGQAIGFDSLRITDNRWRVTFTAGPDATAAYAERLALRRAAELTLENGYDWFQLVDRHVETRGSGSSPVRVGGSAGTTIGSGGYRASGVGLGVSLSPGQERRTIVSIEIIARSGPADEYANTYDARSLIAAVG</sequence>
<reference evidence="3" key="1">
    <citation type="journal article" date="2019" name="Int. J. Syst. Evol. Microbiol.">
        <title>The Global Catalogue of Microorganisms (GCM) 10K type strain sequencing project: providing services to taxonomists for standard genome sequencing and annotation.</title>
        <authorList>
            <consortium name="The Broad Institute Genomics Platform"/>
            <consortium name="The Broad Institute Genome Sequencing Center for Infectious Disease"/>
            <person name="Wu L."/>
            <person name="Ma J."/>
        </authorList>
    </citation>
    <scope>NUCLEOTIDE SEQUENCE [LARGE SCALE GENOMIC DNA]</scope>
    <source>
        <strain evidence="3">CCUG 62981</strain>
    </source>
</reference>
<dbReference type="RefSeq" id="WP_371394061.1">
    <property type="nucleotide sequence ID" value="NZ_CP163421.1"/>
</dbReference>
<keyword evidence="1" id="KW-0732">Signal</keyword>
<protein>
    <recommendedName>
        <fullName evidence="4">Lipoprotein</fullName>
    </recommendedName>
</protein>
<feature type="signal peptide" evidence="1">
    <location>
        <begin position="1"/>
        <end position="17"/>
    </location>
</feature>
<evidence type="ECO:0008006" key="4">
    <source>
        <dbReference type="Google" id="ProtNLM"/>
    </source>
</evidence>
<name>A0ABV9NC66_9PROT</name>
<organism evidence="2 3">
    <name type="scientific">Glycocaulis abyssi</name>
    <dbReference type="NCBI Taxonomy" id="1433403"/>
    <lineage>
        <taxon>Bacteria</taxon>
        <taxon>Pseudomonadati</taxon>
        <taxon>Pseudomonadota</taxon>
        <taxon>Alphaproteobacteria</taxon>
        <taxon>Maricaulales</taxon>
        <taxon>Maricaulaceae</taxon>
        <taxon>Glycocaulis</taxon>
    </lineage>
</organism>
<evidence type="ECO:0000313" key="3">
    <source>
        <dbReference type="Proteomes" id="UP001596024"/>
    </source>
</evidence>
<proteinExistence type="predicted"/>
<feature type="chain" id="PRO_5045692163" description="Lipoprotein" evidence="1">
    <location>
        <begin position="18"/>
        <end position="165"/>
    </location>
</feature>